<name>A0A368V6Q1_9BACT</name>
<dbReference type="Gene3D" id="2.170.130.10">
    <property type="entry name" value="TonB-dependent receptor, plug domain"/>
    <property type="match status" value="1"/>
</dbReference>
<keyword evidence="5 7" id="KW-0472">Membrane</keyword>
<dbReference type="Pfam" id="PF07715">
    <property type="entry name" value="Plug"/>
    <property type="match status" value="1"/>
</dbReference>
<dbReference type="AlphaFoldDB" id="A0A368V6Q1"/>
<dbReference type="SUPFAM" id="SSF56935">
    <property type="entry name" value="Porins"/>
    <property type="match status" value="1"/>
</dbReference>
<keyword evidence="10" id="KW-1185">Reference proteome</keyword>
<dbReference type="InterPro" id="IPR037066">
    <property type="entry name" value="Plug_dom_sf"/>
</dbReference>
<dbReference type="Proteomes" id="UP000252733">
    <property type="component" value="Unassembled WGS sequence"/>
</dbReference>
<evidence type="ECO:0000256" key="3">
    <source>
        <dbReference type="ARBA" id="ARBA00022452"/>
    </source>
</evidence>
<evidence type="ECO:0000313" key="10">
    <source>
        <dbReference type="Proteomes" id="UP000252733"/>
    </source>
</evidence>
<dbReference type="InterPro" id="IPR008969">
    <property type="entry name" value="CarboxyPept-like_regulatory"/>
</dbReference>
<evidence type="ECO:0000256" key="5">
    <source>
        <dbReference type="ARBA" id="ARBA00023136"/>
    </source>
</evidence>
<feature type="domain" description="TonB-dependent receptor plug" evidence="8">
    <location>
        <begin position="149"/>
        <end position="257"/>
    </location>
</feature>
<comment type="caution">
    <text evidence="9">The sequence shown here is derived from an EMBL/GenBank/DDBJ whole genome shotgun (WGS) entry which is preliminary data.</text>
</comment>
<evidence type="ECO:0000313" key="9">
    <source>
        <dbReference type="EMBL" id="RCW36827.1"/>
    </source>
</evidence>
<evidence type="ECO:0000256" key="6">
    <source>
        <dbReference type="ARBA" id="ARBA00023237"/>
    </source>
</evidence>
<evidence type="ECO:0000256" key="4">
    <source>
        <dbReference type="ARBA" id="ARBA00022692"/>
    </source>
</evidence>
<dbReference type="NCBIfam" id="TIGR04057">
    <property type="entry name" value="SusC_RagA_signa"/>
    <property type="match status" value="1"/>
</dbReference>
<dbReference type="Gene3D" id="2.60.40.1120">
    <property type="entry name" value="Carboxypeptidase-like, regulatory domain"/>
    <property type="match status" value="1"/>
</dbReference>
<comment type="similarity">
    <text evidence="7">Belongs to the TonB-dependent receptor family.</text>
</comment>
<keyword evidence="6 7" id="KW-0998">Cell outer membrane</keyword>
<evidence type="ECO:0000256" key="2">
    <source>
        <dbReference type="ARBA" id="ARBA00022448"/>
    </source>
</evidence>
<evidence type="ECO:0000259" key="8">
    <source>
        <dbReference type="Pfam" id="PF07715"/>
    </source>
</evidence>
<dbReference type="GO" id="GO:0009279">
    <property type="term" value="C:cell outer membrane"/>
    <property type="evidence" value="ECO:0007669"/>
    <property type="project" value="UniProtKB-SubCell"/>
</dbReference>
<dbReference type="Pfam" id="PF13715">
    <property type="entry name" value="CarbopepD_reg_2"/>
    <property type="match status" value="1"/>
</dbReference>
<dbReference type="EMBL" id="QPIZ01000007">
    <property type="protein sequence ID" value="RCW36827.1"/>
    <property type="molecule type" value="Genomic_DNA"/>
</dbReference>
<evidence type="ECO:0000256" key="1">
    <source>
        <dbReference type="ARBA" id="ARBA00004571"/>
    </source>
</evidence>
<comment type="subcellular location">
    <subcellularLocation>
        <location evidence="1 7">Cell outer membrane</location>
        <topology evidence="1 7">Multi-pass membrane protein</topology>
    </subcellularLocation>
</comment>
<dbReference type="InterPro" id="IPR023996">
    <property type="entry name" value="TonB-dep_OMP_SusC/RagA"/>
</dbReference>
<gene>
    <name evidence="9" type="ORF">DFO77_107118</name>
</gene>
<dbReference type="SUPFAM" id="SSF49464">
    <property type="entry name" value="Carboxypeptidase regulatory domain-like"/>
    <property type="match status" value="1"/>
</dbReference>
<keyword evidence="3 7" id="KW-1134">Transmembrane beta strand</keyword>
<sequence>MKLKNLKGSLFLELKRNFVIIQITIACLFLFSPQLSAKGEFFSPFAVDVELMQQDQAQLVRGTVTDQNGEPVPGVTVTVQGTTKGTITDSNGNYELTGVSENATLLYSFIGMETQELMRDGRRVINVVLSESIIGLDEVVVVGYGTQKKSDITGSVVSIDTEALEKSPRVSIEQMMQGVAAGLNITVDGTNAESSSNTMLIRGQNSITASNNPLIILDGIPYAGNLSELNPKDIGSIEVLKDASSAAIYGARGANGVILITTKMGKSGQLKVNYEGSYAIDQIVNVPDMMDGATFYETKVDRGVATTAIEDEGYSSGRSTDWIDLVTQTGERQKHNLSFSGGNDMTKFYLSFSLDDTKGVAVNDEFKRYTLRLNLEQELLPWITFNTNTQYGYYDRSGNDGDFGDAFQMNPLGIPYNEDGSIRMLTWEDDVYGQNPLLPTLNIDSDITRRFISNNSLTFDFPFAKGLSYKLNTGYDYRSRLQQTYYGRNTYSGLSDNGRAVTENGYNEDWIIENILSYTHDFGKHSIFLTGLYSAQSEWNEDHNISAQGFPNDVMYFYQNSKGSLVEPSDSYRKQTHLSQMFRGNYVYDDRYLATFTVRRDGYSAFGENSKFGIFPSFALGWNVANEQFMYNIDKIDVLKLRASYGVNGNEAVAPYSTLPTLSSRNIVDANDQTLFGFYPSRLGDPTLGWETTTSFNAGLDFALFNNRLRGSVDSYWSTTTDLLLNKSISDVNGAGSITQNIGETSNNGIEFQVTSVNVNRSGFMWTTNFNISHFDTKIVHVGLTDDEGNYIDDINSRWFIGEPVNVNYDYVFDGIYQEDQADTPQGDVEAGEIRYLDANGDGLVSADDRRVIGRRIPDFVTSMTNTFSYKGWSLSVFLNAVSGITKRNELLTTYDTDLRLNRYNVEFWTPENKSNEYPANKGESKINKFGMEFYKSADFIRLQDITLSYTVPSEFINKYKLSNLRLFVNAKNLATWTSWVGLDPEFSDQTAVPQTSSVLFGVNLGF</sequence>
<dbReference type="Gene3D" id="2.40.170.20">
    <property type="entry name" value="TonB-dependent receptor, beta-barrel domain"/>
    <property type="match status" value="1"/>
</dbReference>
<keyword evidence="2 7" id="KW-0813">Transport</keyword>
<reference evidence="9 10" key="1">
    <citation type="submission" date="2018-07" db="EMBL/GenBank/DDBJ databases">
        <title>Freshwater and sediment microbial communities from various areas in North America, analyzing microbe dynamics in response to fracking.</title>
        <authorList>
            <person name="Lamendella R."/>
        </authorList>
    </citation>
    <scope>NUCLEOTIDE SEQUENCE [LARGE SCALE GENOMIC DNA]</scope>
    <source>
        <strain evidence="9 10">160A</strain>
    </source>
</reference>
<dbReference type="PROSITE" id="PS52016">
    <property type="entry name" value="TONB_DEPENDENT_REC_3"/>
    <property type="match status" value="1"/>
</dbReference>
<evidence type="ECO:0000256" key="7">
    <source>
        <dbReference type="PROSITE-ProRule" id="PRU01360"/>
    </source>
</evidence>
<accession>A0A368V6Q1</accession>
<dbReference type="PROSITE" id="PS51257">
    <property type="entry name" value="PROKAR_LIPOPROTEIN"/>
    <property type="match status" value="1"/>
</dbReference>
<dbReference type="InterPro" id="IPR023997">
    <property type="entry name" value="TonB-dep_OMP_SusC/RagA_CS"/>
</dbReference>
<proteinExistence type="inferred from homology"/>
<dbReference type="FunFam" id="2.60.40.1120:FF:000003">
    <property type="entry name" value="Outer membrane protein Omp121"/>
    <property type="match status" value="1"/>
</dbReference>
<dbReference type="InterPro" id="IPR036942">
    <property type="entry name" value="Beta-barrel_TonB_sf"/>
</dbReference>
<protein>
    <submittedName>
        <fullName evidence="9">TonB-linked SusC/RagA family outer membrane protein</fullName>
    </submittedName>
</protein>
<organism evidence="9 10">
    <name type="scientific">Marinilabilia salmonicolor</name>
    <dbReference type="NCBI Taxonomy" id="989"/>
    <lineage>
        <taxon>Bacteria</taxon>
        <taxon>Pseudomonadati</taxon>
        <taxon>Bacteroidota</taxon>
        <taxon>Bacteroidia</taxon>
        <taxon>Marinilabiliales</taxon>
        <taxon>Marinilabiliaceae</taxon>
        <taxon>Marinilabilia</taxon>
    </lineage>
</organism>
<dbReference type="RefSeq" id="WP_114436826.1">
    <property type="nucleotide sequence ID" value="NZ_QPIZ01000007.1"/>
</dbReference>
<dbReference type="InterPro" id="IPR039426">
    <property type="entry name" value="TonB-dep_rcpt-like"/>
</dbReference>
<keyword evidence="4 7" id="KW-0812">Transmembrane</keyword>
<dbReference type="InterPro" id="IPR012910">
    <property type="entry name" value="Plug_dom"/>
</dbReference>
<dbReference type="NCBIfam" id="TIGR04056">
    <property type="entry name" value="OMP_RagA_SusC"/>
    <property type="match status" value="1"/>
</dbReference>